<dbReference type="EMBL" id="JARBJD010000014">
    <property type="protein sequence ID" value="KAK2961752.1"/>
    <property type="molecule type" value="Genomic_DNA"/>
</dbReference>
<sequence>MGNKTSADQHRPLQSFVRDTHGDSTPLFLRIKPNKLRTAKQLSEPFLSLVNFVKEGNSLNKKATQQACALLKRITPHMDRTRAAHELLFDLVPTSDGTCSGFTKSIIPLLTSSNEELINSTLSLLEVILNYTTLDNQFEFLGTRFFCLLPLSFFEQEMHLAHPSELFLMITLHWIRFYSSQSSIRSICQQRNISTAVFQQTFIDNFFHPIEPFLEFVCEQRRRIRSSFRTHQFFAHFRTIFESPVLLEEMTPFVLSSSFALAYTDTLHFNELCFPTKELLQIVTRGIGVWRKEGSSTQKRGLKILTQLCKEGLADEVEIFFQFRTYVLNDRRFLLIGAKLIEMFGGNTPF</sequence>
<evidence type="ECO:0000313" key="2">
    <source>
        <dbReference type="Proteomes" id="UP001281761"/>
    </source>
</evidence>
<organism evidence="1 2">
    <name type="scientific">Blattamonas nauphoetae</name>
    <dbReference type="NCBI Taxonomy" id="2049346"/>
    <lineage>
        <taxon>Eukaryota</taxon>
        <taxon>Metamonada</taxon>
        <taxon>Preaxostyla</taxon>
        <taxon>Oxymonadida</taxon>
        <taxon>Blattamonas</taxon>
    </lineage>
</organism>
<reference evidence="1 2" key="1">
    <citation type="journal article" date="2022" name="bioRxiv">
        <title>Genomics of Preaxostyla Flagellates Illuminates Evolutionary Transitions and the Path Towards Mitochondrial Loss.</title>
        <authorList>
            <person name="Novak L.V.F."/>
            <person name="Treitli S.C."/>
            <person name="Pyrih J."/>
            <person name="Halakuc P."/>
            <person name="Pipaliya S.V."/>
            <person name="Vacek V."/>
            <person name="Brzon O."/>
            <person name="Soukal P."/>
            <person name="Eme L."/>
            <person name="Dacks J.B."/>
            <person name="Karnkowska A."/>
            <person name="Elias M."/>
            <person name="Hampl V."/>
        </authorList>
    </citation>
    <scope>NUCLEOTIDE SEQUENCE [LARGE SCALE GENOMIC DNA]</scope>
    <source>
        <strain evidence="1">NAU3</strain>
        <tissue evidence="1">Gut</tissue>
    </source>
</reference>
<comment type="caution">
    <text evidence="1">The sequence shown here is derived from an EMBL/GenBank/DDBJ whole genome shotgun (WGS) entry which is preliminary data.</text>
</comment>
<dbReference type="Proteomes" id="UP001281761">
    <property type="component" value="Unassembled WGS sequence"/>
</dbReference>
<name>A0ABQ9YDA3_9EUKA</name>
<proteinExistence type="predicted"/>
<protein>
    <submittedName>
        <fullName evidence="1">Uncharacterized protein</fullName>
    </submittedName>
</protein>
<accession>A0ABQ9YDA3</accession>
<gene>
    <name evidence="1" type="ORF">BLNAU_3189</name>
</gene>
<keyword evidence="2" id="KW-1185">Reference proteome</keyword>
<evidence type="ECO:0000313" key="1">
    <source>
        <dbReference type="EMBL" id="KAK2961752.1"/>
    </source>
</evidence>